<reference evidence="2" key="1">
    <citation type="journal article" date="2019" name="Int. J. Syst. Evol. Microbiol.">
        <title>The Global Catalogue of Microorganisms (GCM) 10K type strain sequencing project: providing services to taxonomists for standard genome sequencing and annotation.</title>
        <authorList>
            <consortium name="The Broad Institute Genomics Platform"/>
            <consortium name="The Broad Institute Genome Sequencing Center for Infectious Disease"/>
            <person name="Wu L."/>
            <person name="Ma J."/>
        </authorList>
    </citation>
    <scope>NUCLEOTIDE SEQUENCE [LARGE SCALE GENOMIC DNA]</scope>
    <source>
        <strain evidence="2">CGMCC 4.7181</strain>
    </source>
</reference>
<gene>
    <name evidence="1" type="ORF">GCM10010910_16720</name>
</gene>
<evidence type="ECO:0000313" key="1">
    <source>
        <dbReference type="EMBL" id="GGO63655.1"/>
    </source>
</evidence>
<protein>
    <recommendedName>
        <fullName evidence="3">YdhG-like domain-containing protein</fullName>
    </recommendedName>
</protein>
<organism evidence="1 2">
    <name type="scientific">Microbacterium nanhaiense</name>
    <dbReference type="NCBI Taxonomy" id="1301026"/>
    <lineage>
        <taxon>Bacteria</taxon>
        <taxon>Bacillati</taxon>
        <taxon>Actinomycetota</taxon>
        <taxon>Actinomycetes</taxon>
        <taxon>Micrococcales</taxon>
        <taxon>Microbacteriaceae</taxon>
        <taxon>Microbacterium</taxon>
    </lineage>
</organism>
<keyword evidence="2" id="KW-1185">Reference proteome</keyword>
<evidence type="ECO:0008006" key="3">
    <source>
        <dbReference type="Google" id="ProtNLM"/>
    </source>
</evidence>
<dbReference type="Proteomes" id="UP000638043">
    <property type="component" value="Unassembled WGS sequence"/>
</dbReference>
<accession>A0ABQ2N0B9</accession>
<sequence>MDETFAEVVPAKRRRDAVTLLAMMREITGEDPVVDRSIVGFGSHHYRYASGREGDAPAAAFSPRKAAMSIYLPDGIDAHAAALETLGPHTSGVGCLYVKDLEACDLGVLRGIIERSYRTAIAGITANPARE</sequence>
<name>A0ABQ2N0B9_9MICO</name>
<comment type="caution">
    <text evidence="1">The sequence shown here is derived from an EMBL/GenBank/DDBJ whole genome shotgun (WGS) entry which is preliminary data.</text>
</comment>
<proteinExistence type="predicted"/>
<dbReference type="EMBL" id="BMMQ01000004">
    <property type="protein sequence ID" value="GGO63655.1"/>
    <property type="molecule type" value="Genomic_DNA"/>
</dbReference>
<dbReference type="RefSeq" id="WP_188700934.1">
    <property type="nucleotide sequence ID" value="NZ_BMMQ01000004.1"/>
</dbReference>
<evidence type="ECO:0000313" key="2">
    <source>
        <dbReference type="Proteomes" id="UP000638043"/>
    </source>
</evidence>